<reference evidence="2 3" key="1">
    <citation type="journal article" date="2010" name="Stand. Genomic Sci.">
        <title>Complete genome sequence of Methanoplanus petrolearius type strain (SEBR 4847).</title>
        <authorList>
            <person name="Brambilla E."/>
            <person name="Djao O.D."/>
            <person name="Daligault H."/>
            <person name="Lapidus A."/>
            <person name="Lucas S."/>
            <person name="Hammon N."/>
            <person name="Nolan M."/>
            <person name="Tice H."/>
            <person name="Cheng J.F."/>
            <person name="Han C."/>
            <person name="Tapia R."/>
            <person name="Goodwin L."/>
            <person name="Pitluck S."/>
            <person name="Liolios K."/>
            <person name="Ivanova N."/>
            <person name="Mavromatis K."/>
            <person name="Mikhailova N."/>
            <person name="Pati A."/>
            <person name="Chen A."/>
            <person name="Palaniappan K."/>
            <person name="Land M."/>
            <person name="Hauser L."/>
            <person name="Chang Y.J."/>
            <person name="Jeffries C.D."/>
            <person name="Rohde M."/>
            <person name="Spring S."/>
            <person name="Sikorski J."/>
            <person name="Goker M."/>
            <person name="Woyke T."/>
            <person name="Bristow J."/>
            <person name="Eisen J.A."/>
            <person name="Markowitz V."/>
            <person name="Hugenholtz P."/>
            <person name="Kyrpides N.C."/>
            <person name="Klenk H.P."/>
        </authorList>
    </citation>
    <scope>NUCLEOTIDE SEQUENCE [LARGE SCALE GENOMIC DNA]</scope>
    <source>
        <strain evidence="3">DSM 11571 / OCM 486 / SEBR 4847</strain>
    </source>
</reference>
<dbReference type="CDD" id="cd14726">
    <property type="entry name" value="TraB_PrgY-like"/>
    <property type="match status" value="1"/>
</dbReference>
<keyword evidence="1" id="KW-0472">Membrane</keyword>
<sequence length="402" mass="43662">MGEIRLVGTAHVSQASVDEVRSTIEEYQPDVVAIELDKARFAAIRNQGEKPTVNEILKGGNFSELLVQWSLAYIQRKIGMDVGVEPGAEMLAAIEEAEKNNIPIALADRDIRLTLSRFWGGMGIIEKLKLLFAVVGAVAGGGDEEELDIEELTKNQDLIEASIEEFRKFSPKGAAALIGERDAYLTHSLLRLASKNEKVLGIVGAGHVKGIKEYMAKPETLPPFSSLVEQPKGFPWKLAFGVFFVALFAFLILLIGFSGVGLDVLLEAIFYWIIINGVLAAGFTLLAGGHPLSALTAFGVSWLTSLNPFLAAGWFAAITEAKVRKPQASDFQEILDAESFNEMRKVPIFRVVLVAALANVGSTIGTFAYFIFIFPILGIDPTVILADGFSNLISFIEGILPF</sequence>
<gene>
    <name evidence="2" type="ordered locus">Mpet_0681</name>
</gene>
<dbReference type="RefSeq" id="WP_013328633.1">
    <property type="nucleotide sequence ID" value="NC_014507.1"/>
</dbReference>
<evidence type="ECO:0000313" key="2">
    <source>
        <dbReference type="EMBL" id="ADN35455.1"/>
    </source>
</evidence>
<dbReference type="NCBIfam" id="TIGR00261">
    <property type="entry name" value="traB"/>
    <property type="match status" value="1"/>
</dbReference>
<dbReference type="AlphaFoldDB" id="E1RIE2"/>
<feature type="transmembrane region" description="Helical" evidence="1">
    <location>
        <begin position="269"/>
        <end position="288"/>
    </location>
</feature>
<dbReference type="KEGG" id="mpi:Mpet_0681"/>
<organism evidence="2 3">
    <name type="scientific">Methanolacinia petrolearia (strain DSM 11571 / OCM 486 / SEBR 4847)</name>
    <name type="common">Methanoplanus petrolearius</name>
    <dbReference type="NCBI Taxonomy" id="679926"/>
    <lineage>
        <taxon>Archaea</taxon>
        <taxon>Methanobacteriati</taxon>
        <taxon>Methanobacteriota</taxon>
        <taxon>Stenosarchaea group</taxon>
        <taxon>Methanomicrobia</taxon>
        <taxon>Methanomicrobiales</taxon>
        <taxon>Methanomicrobiaceae</taxon>
        <taxon>Methanolacinia</taxon>
    </lineage>
</organism>
<feature type="transmembrane region" description="Helical" evidence="1">
    <location>
        <begin position="234"/>
        <end position="257"/>
    </location>
</feature>
<dbReference type="InterPro" id="IPR046345">
    <property type="entry name" value="TraB_PrgY-like"/>
</dbReference>
<protein>
    <submittedName>
        <fullName evidence="2">TraB family protein</fullName>
    </submittedName>
</protein>
<accession>E1RIE2</accession>
<keyword evidence="1" id="KW-1133">Transmembrane helix</keyword>
<dbReference type="GeneID" id="9743130"/>
<evidence type="ECO:0000256" key="1">
    <source>
        <dbReference type="SAM" id="Phobius"/>
    </source>
</evidence>
<name>E1RIE2_METP4</name>
<dbReference type="InterPro" id="IPR005230">
    <property type="entry name" value="TraB_bac"/>
</dbReference>
<dbReference type="eggNOG" id="arCOG02142">
    <property type="taxonomic scope" value="Archaea"/>
</dbReference>
<dbReference type="Pfam" id="PF01963">
    <property type="entry name" value="TraB_PrgY_gumN"/>
    <property type="match status" value="1"/>
</dbReference>
<evidence type="ECO:0000313" key="3">
    <source>
        <dbReference type="Proteomes" id="UP000006565"/>
    </source>
</evidence>
<dbReference type="EMBL" id="CP002117">
    <property type="protein sequence ID" value="ADN35455.1"/>
    <property type="molecule type" value="Genomic_DNA"/>
</dbReference>
<proteinExistence type="predicted"/>
<dbReference type="OrthoDB" id="185689at2157"/>
<dbReference type="HOGENOM" id="CLU_032780_1_0_2"/>
<dbReference type="STRING" id="679926.Mpet_0681"/>
<dbReference type="InterPro" id="IPR002816">
    <property type="entry name" value="TraB/PrgY/GumN_fam"/>
</dbReference>
<dbReference type="PANTHER" id="PTHR21530:SF7">
    <property type="entry name" value="TRAB DOMAIN-CONTAINING PROTEIN"/>
    <property type="match status" value="1"/>
</dbReference>
<keyword evidence="3" id="KW-1185">Reference proteome</keyword>
<feature type="transmembrane region" description="Helical" evidence="1">
    <location>
        <begin position="351"/>
        <end position="377"/>
    </location>
</feature>
<dbReference type="Proteomes" id="UP000006565">
    <property type="component" value="Chromosome"/>
</dbReference>
<feature type="transmembrane region" description="Helical" evidence="1">
    <location>
        <begin position="294"/>
        <end position="317"/>
    </location>
</feature>
<dbReference type="PANTHER" id="PTHR21530">
    <property type="entry name" value="PHEROMONE SHUTDOWN PROTEIN"/>
    <property type="match status" value="1"/>
</dbReference>
<keyword evidence="1" id="KW-0812">Transmembrane</keyword>